<feature type="coiled-coil region" evidence="1">
    <location>
        <begin position="474"/>
        <end position="501"/>
    </location>
</feature>
<dbReference type="Pfam" id="PF13589">
    <property type="entry name" value="HATPase_c_3"/>
    <property type="match status" value="1"/>
</dbReference>
<evidence type="ECO:0000313" key="3">
    <source>
        <dbReference type="Proteomes" id="UP000474175"/>
    </source>
</evidence>
<reference evidence="2 3" key="1">
    <citation type="submission" date="2020-02" db="EMBL/GenBank/DDBJ databases">
        <title>Draft genome sequence of two Spirosoma agri KCTC 52727 and Spirosoma terrae KCTC 52035.</title>
        <authorList>
            <person name="Rojas J."/>
            <person name="Ambika Manirajan B."/>
            <person name="Suarez C."/>
            <person name="Ratering S."/>
            <person name="Schnell S."/>
        </authorList>
    </citation>
    <scope>NUCLEOTIDE SEQUENCE [LARGE SCALE GENOMIC DNA]</scope>
    <source>
        <strain evidence="2 3">KCTC 52035</strain>
    </source>
</reference>
<protein>
    <submittedName>
        <fullName evidence="2">Uncharacterized protein</fullName>
    </submittedName>
</protein>
<comment type="caution">
    <text evidence="2">The sequence shown here is derived from an EMBL/GenBank/DDBJ whole genome shotgun (WGS) entry which is preliminary data.</text>
</comment>
<dbReference type="Proteomes" id="UP000474175">
    <property type="component" value="Unassembled WGS sequence"/>
</dbReference>
<dbReference type="Gene3D" id="3.30.565.10">
    <property type="entry name" value="Histidine kinase-like ATPase, C-terminal domain"/>
    <property type="match status" value="1"/>
</dbReference>
<accession>A0A6L9L8I5</accession>
<gene>
    <name evidence="2" type="ORF">GK108_12330</name>
</gene>
<dbReference type="EMBL" id="JAAFZH010000004">
    <property type="protein sequence ID" value="NDU95662.1"/>
    <property type="molecule type" value="Genomic_DNA"/>
</dbReference>
<sequence>MLLVNEAPETLTIGVPSEGQQAYIAQENLGIVFDTLTKNLYQNPIESIVRELCNNGHDAMVDAGINPVVTIRFDSDDRSIHFIDQGTGMSPEVMTKIYLSLGESTKRQSDDFIGSFGIGSKSPLSYTSAFYINTVVDGVEYEYMYSKVNLIPEMELIDSTPTDKPNGTDVWFYLKPKTYSYYDQERASFSDAIKKQLKYFDSVILVGFPEITNKYTLYKGQHVIIRPNYANTSGFLEICFGKNVYPIDWAALGIEDKDKISSDCGLYFNIGELTVTPNREQIRYTEATKQAILAKIEAARKELSAMYHKKYSAIKTLQEYFYQLDNLQYLGLGTSDRLSLRGWNLPVSIGWAPIQHLHLSMPPHWEDILDCYTVKRNRSTRKKGEYKPIHEAWYQGFVSQIGKSNPRRNQSIQWAVLLLAKRAEAEEVLETDNPNAVNAALRLFYTSNQCRYVDTRFGSLEDFVSAAAHEATVIAKELAKQAELAELIDEEEEEDQETEDEYLLDFRSLRMSESERKARLALPASWELYNPKGIDYAAEIREFYELVRADITATMTDYDSLPIPRQDRYLVLRDPTEVNVSYNGDSQSWTTCRRLHELSHHRIICTDKEEAKMLWQLVHQHWGNRYSKSRKVKGKNVKVENKRLLSVIWSPAKYTKAMLAIPGSMTADDFLKSRMLERLLRFYWMERQFLKLGGINSYHLSIVSPSVHEQFKTLKQWQGDYNLQSGNTFPAELIHYLGMATRFSQQQGEALYELEQSIQEVKEDLQLIYRDYSGIDYFRVVAENRTLKQQLAQCQQQNSPSV</sequence>
<evidence type="ECO:0000256" key="1">
    <source>
        <dbReference type="SAM" id="Coils"/>
    </source>
</evidence>
<keyword evidence="3" id="KW-1185">Reference proteome</keyword>
<evidence type="ECO:0000313" key="2">
    <source>
        <dbReference type="EMBL" id="NDU95662.1"/>
    </source>
</evidence>
<dbReference type="AlphaFoldDB" id="A0A6L9L8I5"/>
<organism evidence="2 3">
    <name type="scientific">Spirosoma terrae</name>
    <dbReference type="NCBI Taxonomy" id="1968276"/>
    <lineage>
        <taxon>Bacteria</taxon>
        <taxon>Pseudomonadati</taxon>
        <taxon>Bacteroidota</taxon>
        <taxon>Cytophagia</taxon>
        <taxon>Cytophagales</taxon>
        <taxon>Cytophagaceae</taxon>
        <taxon>Spirosoma</taxon>
    </lineage>
</organism>
<dbReference type="SUPFAM" id="SSF55874">
    <property type="entry name" value="ATPase domain of HSP90 chaperone/DNA topoisomerase II/histidine kinase"/>
    <property type="match status" value="1"/>
</dbReference>
<keyword evidence="1" id="KW-0175">Coiled coil</keyword>
<name>A0A6L9L8I5_9BACT</name>
<dbReference type="InterPro" id="IPR036890">
    <property type="entry name" value="HATPase_C_sf"/>
</dbReference>
<proteinExistence type="predicted"/>
<dbReference type="RefSeq" id="WP_163948130.1">
    <property type="nucleotide sequence ID" value="NZ_JAAFZH010000004.1"/>
</dbReference>